<dbReference type="AlphaFoldDB" id="A0AAD6ZJ25"/>
<proteinExistence type="predicted"/>
<reference evidence="1" key="1">
    <citation type="submission" date="2023-03" db="EMBL/GenBank/DDBJ databases">
        <title>Massive genome expansion in bonnet fungi (Mycena s.s.) driven by repeated elements and novel gene families across ecological guilds.</title>
        <authorList>
            <consortium name="Lawrence Berkeley National Laboratory"/>
            <person name="Harder C.B."/>
            <person name="Miyauchi S."/>
            <person name="Viragh M."/>
            <person name="Kuo A."/>
            <person name="Thoen E."/>
            <person name="Andreopoulos B."/>
            <person name="Lu D."/>
            <person name="Skrede I."/>
            <person name="Drula E."/>
            <person name="Henrissat B."/>
            <person name="Morin E."/>
            <person name="Kohler A."/>
            <person name="Barry K."/>
            <person name="LaButti K."/>
            <person name="Morin E."/>
            <person name="Salamov A."/>
            <person name="Lipzen A."/>
            <person name="Mereny Z."/>
            <person name="Hegedus B."/>
            <person name="Baldrian P."/>
            <person name="Stursova M."/>
            <person name="Weitz H."/>
            <person name="Taylor A."/>
            <person name="Grigoriev I.V."/>
            <person name="Nagy L.G."/>
            <person name="Martin F."/>
            <person name="Kauserud H."/>
        </authorList>
    </citation>
    <scope>NUCLEOTIDE SEQUENCE</scope>
    <source>
        <strain evidence="1">CBHHK002</strain>
    </source>
</reference>
<organism evidence="1 2">
    <name type="scientific">Mycena albidolilacea</name>
    <dbReference type="NCBI Taxonomy" id="1033008"/>
    <lineage>
        <taxon>Eukaryota</taxon>
        <taxon>Fungi</taxon>
        <taxon>Dikarya</taxon>
        <taxon>Basidiomycota</taxon>
        <taxon>Agaricomycotina</taxon>
        <taxon>Agaricomycetes</taxon>
        <taxon>Agaricomycetidae</taxon>
        <taxon>Agaricales</taxon>
        <taxon>Marasmiineae</taxon>
        <taxon>Mycenaceae</taxon>
        <taxon>Mycena</taxon>
    </lineage>
</organism>
<dbReference type="EMBL" id="JARIHO010000046">
    <property type="protein sequence ID" value="KAJ7323531.1"/>
    <property type="molecule type" value="Genomic_DNA"/>
</dbReference>
<gene>
    <name evidence="1" type="ORF">DFH08DRAFT_817562</name>
</gene>
<comment type="caution">
    <text evidence="1">The sequence shown here is derived from an EMBL/GenBank/DDBJ whole genome shotgun (WGS) entry which is preliminary data.</text>
</comment>
<evidence type="ECO:0000313" key="1">
    <source>
        <dbReference type="EMBL" id="KAJ7323531.1"/>
    </source>
</evidence>
<dbReference type="Proteomes" id="UP001218218">
    <property type="component" value="Unassembled WGS sequence"/>
</dbReference>
<accession>A0AAD6ZJ25</accession>
<sequence>MARHSVNSCITSQRQIFRKGRSGSVYEKAKWKRFKGERKFYCKDTDFTEIAFWSLFGSDPYYAMPYDTLHADDSEKWGKHLWPLLQTILATSGLKGSRRVAELNPKAYPILRNTIFNISTTQSDVKFAAEPTATWTTRAGKSAMLKVYSDFCPLVVRTLEIVPEGKHLDQRLRKARKEHLVEEVAASECALHLMDPEVQATRGEAFRQVKYGSLECVVNQEVQGFVYGHDCVQDAEARFDGYFAEVKGK</sequence>
<protein>
    <submittedName>
        <fullName evidence="1">Uncharacterized protein</fullName>
    </submittedName>
</protein>
<keyword evidence="2" id="KW-1185">Reference proteome</keyword>
<name>A0AAD6ZJ25_9AGAR</name>
<evidence type="ECO:0000313" key="2">
    <source>
        <dbReference type="Proteomes" id="UP001218218"/>
    </source>
</evidence>